<dbReference type="InterPro" id="IPR010994">
    <property type="entry name" value="RuvA_2-like"/>
</dbReference>
<protein>
    <recommendedName>
        <fullName evidence="3">TIGR00375 family protein</fullName>
    </recommendedName>
</protein>
<dbReference type="OrthoDB" id="9810135at2"/>
<dbReference type="PANTHER" id="PTHR40084">
    <property type="entry name" value="PHOSPHOHYDROLASE, PHP FAMILY"/>
    <property type="match status" value="1"/>
</dbReference>
<gene>
    <name evidence="1" type="ORF">LQ50_00115</name>
</gene>
<dbReference type="Proteomes" id="UP000030832">
    <property type="component" value="Unassembled WGS sequence"/>
</dbReference>
<dbReference type="STRING" id="333138.LQ50_00115"/>
<dbReference type="eggNOG" id="COG1379">
    <property type="taxonomic scope" value="Bacteria"/>
</dbReference>
<organism evidence="1 2">
    <name type="scientific">Halalkalibacter okhensis</name>
    <dbReference type="NCBI Taxonomy" id="333138"/>
    <lineage>
        <taxon>Bacteria</taxon>
        <taxon>Bacillati</taxon>
        <taxon>Bacillota</taxon>
        <taxon>Bacilli</taxon>
        <taxon>Bacillales</taxon>
        <taxon>Bacillaceae</taxon>
        <taxon>Halalkalibacter</taxon>
    </lineage>
</organism>
<keyword evidence="2" id="KW-1185">Reference proteome</keyword>
<dbReference type="CDD" id="cd19067">
    <property type="entry name" value="PfuEndoQ-like"/>
    <property type="match status" value="1"/>
</dbReference>
<dbReference type="EMBL" id="JRJU01000001">
    <property type="protein sequence ID" value="KHF41748.1"/>
    <property type="molecule type" value="Genomic_DNA"/>
</dbReference>
<proteinExistence type="predicted"/>
<evidence type="ECO:0000313" key="1">
    <source>
        <dbReference type="EMBL" id="KHF41748.1"/>
    </source>
</evidence>
<dbReference type="SUPFAM" id="SSF89550">
    <property type="entry name" value="PHP domain-like"/>
    <property type="match status" value="1"/>
</dbReference>
<dbReference type="InterPro" id="IPR016195">
    <property type="entry name" value="Pol/histidinol_Pase-like"/>
</dbReference>
<dbReference type="SUPFAM" id="SSF47781">
    <property type="entry name" value="RuvA domain 2-like"/>
    <property type="match status" value="1"/>
</dbReference>
<dbReference type="AlphaFoldDB" id="A0A0B0IGM6"/>
<dbReference type="PANTHER" id="PTHR40084:SF1">
    <property type="entry name" value="PHOSPHOTRANSFERASE"/>
    <property type="match status" value="1"/>
</dbReference>
<comment type="caution">
    <text evidence="1">The sequence shown here is derived from an EMBL/GenBank/DDBJ whole genome shotgun (WGS) entry which is preliminary data.</text>
</comment>
<sequence>MIELRDYLADLHIHIGRTRLGAAVKITAAPSLTMNAIIQFATATKGVDMVGVIDCHVKEVIRELEEKIENGEAFQLEDGGVQFPGVTLLLGTELELYDESCKGPIHVLAFMPTIEKMKEFSEWLADRMTNASLSSQRIYENAKIVQLKVRELHGLFIPAHVFTPFKSLYGKGVTSSLTEVFDPKLIDAIELGLSSDTNLADQIEELHAYPYITNSDAHSLEKIAREYQIIKMKHPSFQEFKLALQNKEGRQISSNFGLNPLLGKYYRTICAKCSGQIEDKECPNCQTQKIVKGVFDRILELRSANEKEIERPPYIHQVPLQFIPKLGKQTLKKLRQQFGTDMSIIHSVSREELVRVVSEPIAQSIIAAREGTLSIDAGGGGVYGKVAQKKMIKE</sequence>
<reference evidence="1 2" key="1">
    <citation type="submission" date="2014-09" db="EMBL/GenBank/DDBJ databases">
        <title>Genome sequencing and annotation of Bacillus Okhensis strain Kh10-101T.</title>
        <authorList>
            <person name="Prakash J.S."/>
        </authorList>
    </citation>
    <scope>NUCLEOTIDE SEQUENCE [LARGE SCALE GENOMIC DNA]</scope>
    <source>
        <strain evidence="2">Kh10-101T</strain>
    </source>
</reference>
<accession>A0A0B0IGM6</accession>
<evidence type="ECO:0000313" key="2">
    <source>
        <dbReference type="Proteomes" id="UP000030832"/>
    </source>
</evidence>
<name>A0A0B0IGM6_9BACI</name>
<evidence type="ECO:0008006" key="3">
    <source>
        <dbReference type="Google" id="ProtNLM"/>
    </source>
</evidence>
<dbReference type="RefSeq" id="WP_034624826.1">
    <property type="nucleotide sequence ID" value="NZ_JRJU01000001.1"/>
</dbReference>
<dbReference type="Gene3D" id="3.20.20.140">
    <property type="entry name" value="Metal-dependent hydrolases"/>
    <property type="match status" value="1"/>
</dbReference>